<dbReference type="Proteomes" id="UP001218246">
    <property type="component" value="Unassembled WGS sequence"/>
</dbReference>
<evidence type="ECO:0000313" key="2">
    <source>
        <dbReference type="Proteomes" id="UP001218246"/>
    </source>
</evidence>
<keyword evidence="2" id="KW-1185">Reference proteome</keyword>
<protein>
    <submittedName>
        <fullName evidence="1">Peptidyl-prolyl cis-trans isomerase</fullName>
    </submittedName>
</protein>
<reference evidence="1 2" key="1">
    <citation type="submission" date="2023-04" db="EMBL/GenBank/DDBJ databases">
        <title>Ectobacillus antri isolated from activated sludge.</title>
        <authorList>
            <person name="Yan P."/>
            <person name="Liu X."/>
        </authorList>
    </citation>
    <scope>NUCLEOTIDE SEQUENCE [LARGE SCALE GENOMIC DNA]</scope>
    <source>
        <strain evidence="1 2">C18H</strain>
    </source>
</reference>
<gene>
    <name evidence="1" type="ORF">P6P90_00460</name>
</gene>
<name>A0ABT6H1Z7_9BACI</name>
<organism evidence="1 2">
    <name type="scientific">Ectobacillus antri</name>
    <dbReference type="NCBI Taxonomy" id="2486280"/>
    <lineage>
        <taxon>Bacteria</taxon>
        <taxon>Bacillati</taxon>
        <taxon>Bacillota</taxon>
        <taxon>Bacilli</taxon>
        <taxon>Bacillales</taxon>
        <taxon>Bacillaceae</taxon>
        <taxon>Ectobacillus</taxon>
    </lineage>
</organism>
<sequence>MSDIIFINGNVSYSITLDPGVWIFDDRKVDLLTYFEEERSNSDELEAYKKAVSAHWDREIREGALFPPVNKSISRFEKEKIIKGTFGIPLRPFLEHAMPGTDAQKVLLKTEINTYTLTMEEAMDAILGFSKEGKPLQDGPAHFYFGDGRNKTAPITHIRQLTVI</sequence>
<dbReference type="EMBL" id="JARULN010000001">
    <property type="protein sequence ID" value="MDG5752471.1"/>
    <property type="molecule type" value="Genomic_DNA"/>
</dbReference>
<proteinExistence type="predicted"/>
<keyword evidence="1" id="KW-0413">Isomerase</keyword>
<dbReference type="GO" id="GO:0016853">
    <property type="term" value="F:isomerase activity"/>
    <property type="evidence" value="ECO:0007669"/>
    <property type="project" value="UniProtKB-KW"/>
</dbReference>
<accession>A0ABT6H1Z7</accession>
<evidence type="ECO:0000313" key="1">
    <source>
        <dbReference type="EMBL" id="MDG5752471.1"/>
    </source>
</evidence>
<comment type="caution">
    <text evidence="1">The sequence shown here is derived from an EMBL/GenBank/DDBJ whole genome shotgun (WGS) entry which is preliminary data.</text>
</comment>
<dbReference type="RefSeq" id="WP_124564908.1">
    <property type="nucleotide sequence ID" value="NZ_JARRRY010000001.1"/>
</dbReference>